<reference evidence="1 2" key="1">
    <citation type="submission" date="2020-08" db="EMBL/GenBank/DDBJ databases">
        <title>Genome sequence of Hymenobacter qilianensis JCM 19763T.</title>
        <authorList>
            <person name="Hyun D.-W."/>
            <person name="Bae J.-W."/>
        </authorList>
    </citation>
    <scope>NUCLEOTIDE SEQUENCE [LARGE SCALE GENOMIC DNA]</scope>
    <source>
        <strain evidence="1 2">JCM 19763</strain>
    </source>
</reference>
<name>A0A7H0H0Y6_9BACT</name>
<evidence type="ECO:0000313" key="2">
    <source>
        <dbReference type="Proteomes" id="UP000516093"/>
    </source>
</evidence>
<keyword evidence="2" id="KW-1185">Reference proteome</keyword>
<dbReference type="Proteomes" id="UP000516093">
    <property type="component" value="Chromosome"/>
</dbReference>
<protein>
    <submittedName>
        <fullName evidence="1">Uncharacterized protein</fullName>
    </submittedName>
</protein>
<dbReference type="RefSeq" id="WP_187734361.1">
    <property type="nucleotide sequence ID" value="NZ_CP060784.1"/>
</dbReference>
<organism evidence="1 2">
    <name type="scientific">Hymenobacter qilianensis</name>
    <dbReference type="NCBI Taxonomy" id="1385715"/>
    <lineage>
        <taxon>Bacteria</taxon>
        <taxon>Pseudomonadati</taxon>
        <taxon>Bacteroidota</taxon>
        <taxon>Cytophagia</taxon>
        <taxon>Cytophagales</taxon>
        <taxon>Hymenobacteraceae</taxon>
        <taxon>Hymenobacter</taxon>
    </lineage>
</organism>
<accession>A0A7H0H0Y6</accession>
<dbReference type="KEGG" id="hqi:H9L05_12300"/>
<gene>
    <name evidence="1" type="ORF">H9L05_12300</name>
</gene>
<evidence type="ECO:0000313" key="1">
    <source>
        <dbReference type="EMBL" id="QNP54202.1"/>
    </source>
</evidence>
<dbReference type="AlphaFoldDB" id="A0A7H0H0Y6"/>
<sequence>MVAGYGEGCTGYVPAAGGISTLLETLGLQHKRAPEKILTQLAAGREVAPLRTFASVLEPVKEYKRHFQGMKYTTQTPLNRLVDAAPAESDAAREFGVAVDKLLQLRQNAPQTGSALTAESKVAAVAVATSLRQWQLNDALVRPMLLAQPSLQEYAPLSAQLSSISALALVRLRQMEKGEKPSTAWQTAALKQLDAAKAPAGQAELAMIASVRKLIESK</sequence>
<proteinExistence type="predicted"/>
<dbReference type="EMBL" id="CP060784">
    <property type="protein sequence ID" value="QNP54202.1"/>
    <property type="molecule type" value="Genomic_DNA"/>
</dbReference>